<gene>
    <name evidence="1" type="ORF">PI23P_11087</name>
</gene>
<keyword evidence="2" id="KW-1185">Reference proteome</keyword>
<organism evidence="1 2">
    <name type="scientific">Polaribacter irgensii 23-P</name>
    <dbReference type="NCBI Taxonomy" id="313594"/>
    <lineage>
        <taxon>Bacteria</taxon>
        <taxon>Pseudomonadati</taxon>
        <taxon>Bacteroidota</taxon>
        <taxon>Flavobacteriia</taxon>
        <taxon>Flavobacteriales</taxon>
        <taxon>Flavobacteriaceae</taxon>
    </lineage>
</organism>
<evidence type="ECO:0000313" key="1">
    <source>
        <dbReference type="EMBL" id="EAR11873.1"/>
    </source>
</evidence>
<dbReference type="HOGENOM" id="CLU_3383208_0_0_10"/>
<protein>
    <submittedName>
        <fullName evidence="1">Uncharacterized protein</fullName>
    </submittedName>
</protein>
<name>A4C170_9FLAO</name>
<sequence length="33" mass="3882">MLKQFPALLQCAQIFLDELVITNDVFNLYFDFA</sequence>
<evidence type="ECO:0000313" key="2">
    <source>
        <dbReference type="Proteomes" id="UP000003053"/>
    </source>
</evidence>
<accession>A4C170</accession>
<proteinExistence type="predicted"/>
<dbReference type="EMBL" id="AAOG01000003">
    <property type="protein sequence ID" value="EAR11873.1"/>
    <property type="molecule type" value="Genomic_DNA"/>
</dbReference>
<comment type="caution">
    <text evidence="1">The sequence shown here is derived from an EMBL/GenBank/DDBJ whole genome shotgun (WGS) entry which is preliminary data.</text>
</comment>
<reference evidence="1 2" key="1">
    <citation type="submission" date="2006-02" db="EMBL/GenBank/DDBJ databases">
        <authorList>
            <person name="Murray A."/>
            <person name="Staley J."/>
            <person name="Ferriera S."/>
            <person name="Johnson J."/>
            <person name="Kravitz S."/>
            <person name="Halpern A."/>
            <person name="Remington K."/>
            <person name="Beeson K."/>
            <person name="Tran B."/>
            <person name="Rogers Y.-H."/>
            <person name="Friedman R."/>
            <person name="Venter J.C."/>
        </authorList>
    </citation>
    <scope>NUCLEOTIDE SEQUENCE [LARGE SCALE GENOMIC DNA]</scope>
    <source>
        <strain evidence="1 2">23-P</strain>
    </source>
</reference>
<dbReference type="AlphaFoldDB" id="A4C170"/>
<dbReference type="Proteomes" id="UP000003053">
    <property type="component" value="Unassembled WGS sequence"/>
</dbReference>
<dbReference type="STRING" id="313594.PI23P_11087"/>